<dbReference type="KEGG" id="amx:AM2010_1634"/>
<dbReference type="AlphaFoldDB" id="A0A0G3XAQ0"/>
<organism evidence="3 4">
    <name type="scientific">Pelagerythrobacter marensis</name>
    <dbReference type="NCBI Taxonomy" id="543877"/>
    <lineage>
        <taxon>Bacteria</taxon>
        <taxon>Pseudomonadati</taxon>
        <taxon>Pseudomonadota</taxon>
        <taxon>Alphaproteobacteria</taxon>
        <taxon>Sphingomonadales</taxon>
        <taxon>Erythrobacteraceae</taxon>
        <taxon>Pelagerythrobacter</taxon>
    </lineage>
</organism>
<dbReference type="Proteomes" id="UP000037643">
    <property type="component" value="Chromosome"/>
</dbReference>
<keyword evidence="2" id="KW-0472">Membrane</keyword>
<evidence type="ECO:0000313" key="3">
    <source>
        <dbReference type="EMBL" id="AKM07701.1"/>
    </source>
</evidence>
<name>A0A0G3XAQ0_9SPHN</name>
<dbReference type="OrthoDB" id="7502743at2"/>
<proteinExistence type="predicted"/>
<dbReference type="RefSeq" id="WP_047806670.1">
    <property type="nucleotide sequence ID" value="NZ_CP011805.1"/>
</dbReference>
<feature type="region of interest" description="Disordered" evidence="1">
    <location>
        <begin position="211"/>
        <end position="235"/>
    </location>
</feature>
<protein>
    <submittedName>
        <fullName evidence="3">Transcriptional regulator</fullName>
    </submittedName>
</protein>
<dbReference type="PATRIC" id="fig|543877.4.peg.1659"/>
<evidence type="ECO:0000313" key="4">
    <source>
        <dbReference type="Proteomes" id="UP000037643"/>
    </source>
</evidence>
<feature type="transmembrane region" description="Helical" evidence="2">
    <location>
        <begin position="98"/>
        <end position="116"/>
    </location>
</feature>
<gene>
    <name evidence="3" type="ORF">AM2010_1634</name>
</gene>
<dbReference type="STRING" id="543877.AM2010_1634"/>
<evidence type="ECO:0000256" key="1">
    <source>
        <dbReference type="SAM" id="MobiDB-lite"/>
    </source>
</evidence>
<sequence length="235" mass="24850">MTITREELAAFSDGELPDERAAQVAAAVDADPALAREVEAHRALRAQLSGHFAPVLDAPVPDRLAALLQADAAPEQAVVTDLSAARERRQAKRTIPRWSWIAGPALAASLALVVLFPRGEADNAGYAGTSLAAALDSTLVAEQAPDADTRILLSFRDAQGEFCRAFSRSEGSGIACRDEQGWRIEAQGKGSAGSQTEYRMAGADEASILARAQDMAQGPALDAQEEAAARSRGWR</sequence>
<keyword evidence="4" id="KW-1185">Reference proteome</keyword>
<dbReference type="EMBL" id="CP011805">
    <property type="protein sequence ID" value="AKM07701.1"/>
    <property type="molecule type" value="Genomic_DNA"/>
</dbReference>
<reference evidence="3 4" key="1">
    <citation type="submission" date="2015-06" db="EMBL/GenBank/DDBJ databases">
        <authorList>
            <person name="Kim K.M."/>
        </authorList>
    </citation>
    <scope>NUCLEOTIDE SEQUENCE [LARGE SCALE GENOMIC DNA]</scope>
    <source>
        <strain evidence="3 4">KCTC 22370</strain>
    </source>
</reference>
<keyword evidence="2" id="KW-1133">Transmembrane helix</keyword>
<keyword evidence="2" id="KW-0812">Transmembrane</keyword>
<accession>A0A0G3XAQ0</accession>
<evidence type="ECO:0000256" key="2">
    <source>
        <dbReference type="SAM" id="Phobius"/>
    </source>
</evidence>